<feature type="transmembrane region" description="Helical" evidence="1">
    <location>
        <begin position="90"/>
        <end position="111"/>
    </location>
</feature>
<dbReference type="Proteomes" id="UP000515135">
    <property type="component" value="Unplaced"/>
</dbReference>
<reference evidence="3" key="1">
    <citation type="submission" date="2025-08" db="UniProtKB">
        <authorList>
            <consortium name="RefSeq"/>
        </authorList>
    </citation>
    <scope>IDENTIFICATION</scope>
    <source>
        <tissue evidence="3">Gonad</tissue>
    </source>
</reference>
<protein>
    <submittedName>
        <fullName evidence="3">Uncharacterized protein LOC109467393</fullName>
    </submittedName>
</protein>
<evidence type="ECO:0000313" key="2">
    <source>
        <dbReference type="Proteomes" id="UP000515135"/>
    </source>
</evidence>
<feature type="transmembrane region" description="Helical" evidence="1">
    <location>
        <begin position="59"/>
        <end position="78"/>
    </location>
</feature>
<sequence length="603" mass="67873">MIATNGSLANTSTVCPYVWEVGDRNISATCCSAKDSGNDTTATVLACKDDPLWWEKRRIALDIFRFFATLFAAMYFFPIPSINLNITAKIAVTPLVILDVIKFMVMAFIQWKKTEKLIKSLKYYLTFYVLITGFPIGFIVKILVASHYDDPESVPLFALFLPHGILFCILPLVALVFFLKNIDFSYFYILPTLGMLILIALWALSMVEIIYYVWPQSLPYIIGLEYLVPCTLSLALAPLWLLLLCSLVVTHCYFFSSINRGGSAKSAALHLMPDLLHLYGICCTAVILTVHYDNHLVSAPGIDQYMKPFLSLLLADLVGITGILVMLCRHCCSVCDYQLACKRFKESLGIDDSYFNLGVEDKCYCETCHKARGDKDSYSRGVPEKTYAMPVGWARFGLSLTPNFMDSELNVFENWHRAYHGTDPDMVKKILQNSSQLLMPGDVTLGGRKIRERDGHFTPTRKPEGFDTVQLFVTPSIVYAGLDAYATPKEFKDGGKMYKARVAFQLCIRPDSYEIGPETVGARRRGETIDPLFSNDELEWSTKERGGTALYGLLVKLEPFVDGSSDIDVDERSDEIVRLGTTFDLFYLTHALDDDEDPRDFLA</sequence>
<evidence type="ECO:0000313" key="3">
    <source>
        <dbReference type="RefSeq" id="XP_019620895.1"/>
    </source>
</evidence>
<accession>A0A6P4XW55</accession>
<keyword evidence="1" id="KW-0472">Membrane</keyword>
<keyword evidence="1" id="KW-0812">Transmembrane</keyword>
<gene>
    <name evidence="3" type="primary">LOC109467393</name>
</gene>
<proteinExistence type="predicted"/>
<keyword evidence="1" id="KW-1133">Transmembrane helix</keyword>
<feature type="transmembrane region" description="Helical" evidence="1">
    <location>
        <begin position="226"/>
        <end position="255"/>
    </location>
</feature>
<feature type="transmembrane region" description="Helical" evidence="1">
    <location>
        <begin position="186"/>
        <end position="214"/>
    </location>
</feature>
<organism evidence="2 3">
    <name type="scientific">Branchiostoma belcheri</name>
    <name type="common">Amphioxus</name>
    <dbReference type="NCBI Taxonomy" id="7741"/>
    <lineage>
        <taxon>Eukaryota</taxon>
        <taxon>Metazoa</taxon>
        <taxon>Chordata</taxon>
        <taxon>Cephalochordata</taxon>
        <taxon>Leptocardii</taxon>
        <taxon>Amphioxiformes</taxon>
        <taxon>Branchiostomatidae</taxon>
        <taxon>Branchiostoma</taxon>
    </lineage>
</organism>
<dbReference type="AlphaFoldDB" id="A0A6P4XW55"/>
<dbReference type="RefSeq" id="XP_019620895.1">
    <property type="nucleotide sequence ID" value="XM_019765336.1"/>
</dbReference>
<evidence type="ECO:0000256" key="1">
    <source>
        <dbReference type="SAM" id="Phobius"/>
    </source>
</evidence>
<dbReference type="OrthoDB" id="49113at2759"/>
<dbReference type="KEGG" id="bbel:109467393"/>
<feature type="transmembrane region" description="Helical" evidence="1">
    <location>
        <begin position="309"/>
        <end position="328"/>
    </location>
</feature>
<name>A0A6P4XW55_BRABE</name>
<feature type="transmembrane region" description="Helical" evidence="1">
    <location>
        <begin position="156"/>
        <end position="179"/>
    </location>
</feature>
<feature type="transmembrane region" description="Helical" evidence="1">
    <location>
        <begin position="123"/>
        <end position="144"/>
    </location>
</feature>
<keyword evidence="2" id="KW-1185">Reference proteome</keyword>
<feature type="transmembrane region" description="Helical" evidence="1">
    <location>
        <begin position="267"/>
        <end position="289"/>
    </location>
</feature>
<dbReference type="GeneID" id="109467393"/>